<evidence type="ECO:0000256" key="8">
    <source>
        <dbReference type="ARBA" id="ARBA00022827"/>
    </source>
</evidence>
<feature type="domain" description="Acyl-CoA oxidase/dehydrogenase middle" evidence="18">
    <location>
        <begin position="158"/>
        <end position="253"/>
    </location>
</feature>
<protein>
    <recommendedName>
        <fullName evidence="6">Isovaleryl-CoA dehydrogenase, mitochondrial</fullName>
        <ecNumber evidence="5">1.3.8.4</ecNumber>
    </recommendedName>
</protein>
<comment type="cofactor">
    <cofactor evidence="1 15 16">
        <name>FAD</name>
        <dbReference type="ChEBI" id="CHEBI:57692"/>
    </cofactor>
</comment>
<evidence type="ECO:0000256" key="15">
    <source>
        <dbReference type="PIRSR" id="PIRSR634183-3"/>
    </source>
</evidence>
<evidence type="ECO:0000256" key="7">
    <source>
        <dbReference type="ARBA" id="ARBA00022630"/>
    </source>
</evidence>
<dbReference type="InterPro" id="IPR037069">
    <property type="entry name" value="AcylCoA_DH/ox_N_sf"/>
</dbReference>
<feature type="binding site" evidence="15">
    <location>
        <position position="315"/>
    </location>
    <ligand>
        <name>FAD</name>
        <dbReference type="ChEBI" id="CHEBI:57692"/>
    </ligand>
</feature>
<feature type="binding site" evidence="15">
    <location>
        <begin position="372"/>
        <end position="376"/>
    </location>
    <ligand>
        <name>FAD</name>
        <dbReference type="ChEBI" id="CHEBI:57692"/>
    </ligand>
</feature>
<keyword evidence="7 16" id="KW-0285">Flavoprotein</keyword>
<feature type="binding site" evidence="15">
    <location>
        <begin position="192"/>
        <end position="194"/>
    </location>
    <ligand>
        <name>FAD</name>
        <dbReference type="ChEBI" id="CHEBI:57692"/>
    </ligand>
</feature>
<feature type="binding site" evidence="14">
    <location>
        <begin position="276"/>
        <end position="279"/>
    </location>
    <ligand>
        <name>substrate</name>
    </ligand>
</feature>
<dbReference type="Pfam" id="PF02771">
    <property type="entry name" value="Acyl-CoA_dh_N"/>
    <property type="match status" value="1"/>
</dbReference>
<feature type="binding site" evidence="14">
    <location>
        <position position="269"/>
    </location>
    <ligand>
        <name>substrate</name>
    </ligand>
</feature>
<dbReference type="Proteomes" id="UP000319731">
    <property type="component" value="Unassembled WGS sequence"/>
</dbReference>
<comment type="pathway">
    <text evidence="3">Amino-acid degradation; L-leucine degradation; (S)-3-hydroxy-3-methylglutaryl-CoA from 3-isovaleryl-CoA: step 1/3.</text>
</comment>
<dbReference type="Gene3D" id="2.40.110.10">
    <property type="entry name" value="Butyryl-CoA Dehydrogenase, subunit A, domain 2"/>
    <property type="match status" value="1"/>
</dbReference>
<evidence type="ECO:0000313" key="21">
    <source>
        <dbReference type="Proteomes" id="UP000319731"/>
    </source>
</evidence>
<dbReference type="GO" id="GO:0006552">
    <property type="term" value="P:L-leucine catabolic process"/>
    <property type="evidence" value="ECO:0007669"/>
    <property type="project" value="TreeGrafter"/>
</dbReference>
<feature type="binding site" evidence="14">
    <location>
        <position position="168"/>
    </location>
    <ligand>
        <name>substrate</name>
    </ligand>
</feature>
<dbReference type="CDD" id="cd01156">
    <property type="entry name" value="IVD"/>
    <property type="match status" value="1"/>
</dbReference>
<keyword evidence="8 15" id="KW-0274">FAD</keyword>
<dbReference type="PIRSF" id="PIRSF016578">
    <property type="entry name" value="HsaA"/>
    <property type="match status" value="1"/>
</dbReference>
<feature type="domain" description="Acyl-CoA dehydrogenase/oxidase N-terminal" evidence="19">
    <location>
        <begin position="42"/>
        <end position="154"/>
    </location>
</feature>
<feature type="domain" description="Acyl-CoA dehydrogenase/oxidase C-terminal" evidence="17">
    <location>
        <begin position="265"/>
        <end position="412"/>
    </location>
</feature>
<dbReference type="InterPro" id="IPR009100">
    <property type="entry name" value="AcylCoA_DH/oxidase_NM_dom_sf"/>
</dbReference>
<dbReference type="FunFam" id="2.40.110.10:FF:000004">
    <property type="entry name" value="Isovaleryl-CoA dehydrogenase, mitochondrial"/>
    <property type="match status" value="1"/>
</dbReference>
<evidence type="ECO:0000256" key="6">
    <source>
        <dbReference type="ARBA" id="ARBA00018258"/>
    </source>
</evidence>
<dbReference type="EMBL" id="QEAO01000043">
    <property type="protein sequence ID" value="TPX31525.1"/>
    <property type="molecule type" value="Genomic_DNA"/>
</dbReference>
<dbReference type="OrthoDB" id="9988775at2759"/>
<dbReference type="GO" id="GO:0005739">
    <property type="term" value="C:mitochondrion"/>
    <property type="evidence" value="ECO:0007669"/>
    <property type="project" value="UniProtKB-SubCell"/>
</dbReference>
<dbReference type="Gene3D" id="1.10.540.10">
    <property type="entry name" value="Acyl-CoA dehydrogenase/oxidase, N-terminal domain"/>
    <property type="match status" value="1"/>
</dbReference>
<feature type="binding site" evidence="15">
    <location>
        <begin position="401"/>
        <end position="403"/>
    </location>
    <ligand>
        <name>FAD</name>
        <dbReference type="ChEBI" id="CHEBI:57692"/>
    </ligand>
</feature>
<keyword evidence="9" id="KW-0809">Transit peptide</keyword>
<dbReference type="GO" id="GO:0050660">
    <property type="term" value="F:flavin adenine dinucleotide binding"/>
    <property type="evidence" value="ECO:0007669"/>
    <property type="project" value="InterPro"/>
</dbReference>
<evidence type="ECO:0000256" key="1">
    <source>
        <dbReference type="ARBA" id="ARBA00001974"/>
    </source>
</evidence>
<evidence type="ECO:0000259" key="17">
    <source>
        <dbReference type="Pfam" id="PF00441"/>
    </source>
</evidence>
<dbReference type="EC" id="1.3.8.4" evidence="5"/>
<keyword evidence="11" id="KW-0496">Mitochondrion</keyword>
<dbReference type="InterPro" id="IPR006089">
    <property type="entry name" value="Acyl-CoA_DH_CS"/>
</dbReference>
<dbReference type="Pfam" id="PF02770">
    <property type="entry name" value="Acyl-CoA_dh_M"/>
    <property type="match status" value="1"/>
</dbReference>
<organism evidence="20 21">
    <name type="scientific">Synchytrium microbalum</name>
    <dbReference type="NCBI Taxonomy" id="1806994"/>
    <lineage>
        <taxon>Eukaryota</taxon>
        <taxon>Fungi</taxon>
        <taxon>Fungi incertae sedis</taxon>
        <taxon>Chytridiomycota</taxon>
        <taxon>Chytridiomycota incertae sedis</taxon>
        <taxon>Chytridiomycetes</taxon>
        <taxon>Synchytriales</taxon>
        <taxon>Synchytriaceae</taxon>
        <taxon>Synchytrium</taxon>
    </lineage>
</organism>
<evidence type="ECO:0000256" key="9">
    <source>
        <dbReference type="ARBA" id="ARBA00022946"/>
    </source>
</evidence>
<feature type="binding site" evidence="14">
    <location>
        <begin position="399"/>
        <end position="400"/>
    </location>
    <ligand>
        <name>substrate</name>
    </ligand>
</feature>
<sequence length="420" mass="45667">MSLASRATVLCRKSFLSKALSLKVPSRSLSYNCYDYNIAGLTPELRQLHEAVHDFCQKELAPRAHEIDKANEFPMDMWKKFGDMGLLGITAPEKYGGQNMGYLAHCIAMEEISRASGSVALSYGAHSNLGVNQIVRNGSDAQKDKYLPKLISGEHVAALAMSEPGSGSDVVSMKLRADKKGDRYILNGTKFWITNGPDANVLVVYAKTDIKAGPHGITAFLVEKGFTGFSTSPKLDKLGMRGSNTCELVFEDCEVPAENVLGGVGKGVYVLMSGLDLERLVLSAGPLGIMQAALDVTIPYVHERKQFGQPVGHFQLLQGKLADMFTKTSASRSYTYAVARASDNGHSSNRDCAGVILYAAERATEVALDAIQCLGGNGYINDYPTGRLLRDAKLYEIGAGTSEIRRMLIGREFNKEFLKK</sequence>
<comment type="similarity">
    <text evidence="4 16">Belongs to the acyl-CoA dehydrogenase family.</text>
</comment>
<dbReference type="PROSITE" id="PS00073">
    <property type="entry name" value="ACYL_COA_DH_2"/>
    <property type="match status" value="1"/>
</dbReference>
<dbReference type="InterPro" id="IPR013786">
    <property type="entry name" value="AcylCoA_DH/ox_N"/>
</dbReference>
<feature type="binding site" evidence="15">
    <location>
        <position position="304"/>
    </location>
    <ligand>
        <name>FAD</name>
        <dbReference type="ChEBI" id="CHEBI:57692"/>
    </ligand>
</feature>
<evidence type="ECO:0000256" key="4">
    <source>
        <dbReference type="ARBA" id="ARBA00009347"/>
    </source>
</evidence>
<dbReference type="InterPro" id="IPR046373">
    <property type="entry name" value="Acyl-CoA_Oxase/DH_mid-dom_sf"/>
</dbReference>
<evidence type="ECO:0000256" key="3">
    <source>
        <dbReference type="ARBA" id="ARBA00004898"/>
    </source>
</evidence>
<evidence type="ECO:0000256" key="5">
    <source>
        <dbReference type="ARBA" id="ARBA00012044"/>
    </source>
</evidence>
<evidence type="ECO:0000256" key="2">
    <source>
        <dbReference type="ARBA" id="ARBA00004173"/>
    </source>
</evidence>
<dbReference type="Gene3D" id="1.20.140.10">
    <property type="entry name" value="Butyryl-CoA Dehydrogenase, subunit A, domain 3"/>
    <property type="match status" value="1"/>
</dbReference>
<dbReference type="PROSITE" id="PS00072">
    <property type="entry name" value="ACYL_COA_DH_1"/>
    <property type="match status" value="1"/>
</dbReference>
<evidence type="ECO:0000256" key="11">
    <source>
        <dbReference type="ARBA" id="ARBA00023128"/>
    </source>
</evidence>
<dbReference type="RefSeq" id="XP_031022933.1">
    <property type="nucleotide sequence ID" value="XM_031171098.1"/>
</dbReference>
<feature type="active site" description="Proton acceptor" evidence="13">
    <location>
        <position position="278"/>
    </location>
</feature>
<dbReference type="Pfam" id="PF00441">
    <property type="entry name" value="Acyl-CoA_dh_1"/>
    <property type="match status" value="1"/>
</dbReference>
<evidence type="ECO:0000256" key="12">
    <source>
        <dbReference type="ARBA" id="ARBA00052875"/>
    </source>
</evidence>
<dbReference type="GO" id="GO:0008470">
    <property type="term" value="F:3-methylbutanoyl-CoA dehydrogenase activity"/>
    <property type="evidence" value="ECO:0007669"/>
    <property type="project" value="UniProtKB-EC"/>
</dbReference>
<dbReference type="InterPro" id="IPR009075">
    <property type="entry name" value="AcylCo_DH/oxidase_C"/>
</dbReference>
<evidence type="ECO:0000256" key="10">
    <source>
        <dbReference type="ARBA" id="ARBA00023002"/>
    </source>
</evidence>
<evidence type="ECO:0000256" key="13">
    <source>
        <dbReference type="PIRSR" id="PIRSR634183-1"/>
    </source>
</evidence>
<dbReference type="SUPFAM" id="SSF56645">
    <property type="entry name" value="Acyl-CoA dehydrogenase NM domain-like"/>
    <property type="match status" value="1"/>
</dbReference>
<comment type="caution">
    <text evidence="20">The sequence shown here is derived from an EMBL/GenBank/DDBJ whole genome shotgun (WGS) entry which is preliminary data.</text>
</comment>
<dbReference type="FunFam" id="1.10.540.10:FF:000007">
    <property type="entry name" value="Isovaleryl-CoA dehydrogenase, mitochondrial"/>
    <property type="match status" value="1"/>
</dbReference>
<evidence type="ECO:0000259" key="19">
    <source>
        <dbReference type="Pfam" id="PF02771"/>
    </source>
</evidence>
<accession>A0A507C1W6</accession>
<dbReference type="InterPro" id="IPR036250">
    <property type="entry name" value="AcylCo_DH-like_C"/>
</dbReference>
<dbReference type="InterPro" id="IPR006091">
    <property type="entry name" value="Acyl-CoA_Oxase/DH_mid-dom"/>
</dbReference>
<dbReference type="PANTHER" id="PTHR43884:SF12">
    <property type="entry name" value="ISOVALERYL-COA DEHYDROGENASE, MITOCHONDRIAL-RELATED"/>
    <property type="match status" value="1"/>
</dbReference>
<gene>
    <name evidence="20" type="ORF">SmJEL517_g05171</name>
</gene>
<evidence type="ECO:0000256" key="16">
    <source>
        <dbReference type="RuleBase" id="RU362125"/>
    </source>
</evidence>
<feature type="binding site" evidence="15">
    <location>
        <begin position="159"/>
        <end position="168"/>
    </location>
    <ligand>
        <name>FAD</name>
        <dbReference type="ChEBI" id="CHEBI:57692"/>
    </ligand>
</feature>
<comment type="subcellular location">
    <subcellularLocation>
        <location evidence="2">Mitochondrion</location>
    </subcellularLocation>
</comment>
<dbReference type="STRING" id="1806994.A0A507C1W6"/>
<proteinExistence type="inferred from homology"/>
<comment type="catalytic activity">
    <reaction evidence="12">
        <text>3-methylbutanoyl-CoA + oxidized [electron-transfer flavoprotein] + H(+) = 3-methylbut-2-enoyl-CoA + reduced [electron-transfer flavoprotein]</text>
        <dbReference type="Rhea" id="RHEA:12276"/>
        <dbReference type="Rhea" id="RHEA-COMP:10685"/>
        <dbReference type="Rhea" id="RHEA-COMP:10686"/>
        <dbReference type="ChEBI" id="CHEBI:15378"/>
        <dbReference type="ChEBI" id="CHEBI:57344"/>
        <dbReference type="ChEBI" id="CHEBI:57345"/>
        <dbReference type="ChEBI" id="CHEBI:57692"/>
        <dbReference type="ChEBI" id="CHEBI:58307"/>
        <dbReference type="EC" id="1.3.8.4"/>
    </reaction>
</comment>
<evidence type="ECO:0000259" key="18">
    <source>
        <dbReference type="Pfam" id="PF02770"/>
    </source>
</evidence>
<dbReference type="AlphaFoldDB" id="A0A507C1W6"/>
<evidence type="ECO:0000256" key="14">
    <source>
        <dbReference type="PIRSR" id="PIRSR634183-2"/>
    </source>
</evidence>
<evidence type="ECO:0000313" key="20">
    <source>
        <dbReference type="EMBL" id="TPX31525.1"/>
    </source>
</evidence>
<name>A0A507C1W6_9FUNG</name>
<dbReference type="GeneID" id="42006395"/>
<keyword evidence="10 16" id="KW-0560">Oxidoreductase</keyword>
<dbReference type="PANTHER" id="PTHR43884">
    <property type="entry name" value="ACYL-COA DEHYDROGENASE"/>
    <property type="match status" value="1"/>
</dbReference>
<dbReference type="SUPFAM" id="SSF47203">
    <property type="entry name" value="Acyl-CoA dehydrogenase C-terminal domain-like"/>
    <property type="match status" value="1"/>
</dbReference>
<keyword evidence="21" id="KW-1185">Reference proteome</keyword>
<dbReference type="FunFam" id="1.20.140.10:FF:000003">
    <property type="entry name" value="isovaleryl-CoA dehydrogenase, mitochondrial"/>
    <property type="match status" value="1"/>
</dbReference>
<reference evidence="20 21" key="1">
    <citation type="journal article" date="2019" name="Sci. Rep.">
        <title>Comparative genomics of chytrid fungi reveal insights into the obligate biotrophic and pathogenic lifestyle of Synchytrium endobioticum.</title>
        <authorList>
            <person name="van de Vossenberg B.T.L.H."/>
            <person name="Warris S."/>
            <person name="Nguyen H.D.T."/>
            <person name="van Gent-Pelzer M.P.E."/>
            <person name="Joly D.L."/>
            <person name="van de Geest H.C."/>
            <person name="Bonants P.J.M."/>
            <person name="Smith D.S."/>
            <person name="Levesque C.A."/>
            <person name="van der Lee T.A.J."/>
        </authorList>
    </citation>
    <scope>NUCLEOTIDE SEQUENCE [LARGE SCALE GENOMIC DNA]</scope>
    <source>
        <strain evidence="20 21">JEL517</strain>
    </source>
</reference>
<dbReference type="InterPro" id="IPR034183">
    <property type="entry name" value="IVD"/>
</dbReference>